<name>A0A8H2VTT8_9HELO</name>
<dbReference type="AlphaFoldDB" id="A0A8H2VTT8"/>
<dbReference type="Proteomes" id="UP000624404">
    <property type="component" value="Unassembled WGS sequence"/>
</dbReference>
<proteinExistence type="predicted"/>
<accession>A0A8H2VTT8</accession>
<dbReference type="OrthoDB" id="10488357at2759"/>
<reference evidence="1" key="1">
    <citation type="submission" date="2020-10" db="EMBL/GenBank/DDBJ databases">
        <authorList>
            <person name="Kusch S."/>
        </authorList>
    </citation>
    <scope>NUCLEOTIDE SEQUENCE</scope>
    <source>
        <strain evidence="1">SwB9</strain>
    </source>
</reference>
<evidence type="ECO:0000313" key="1">
    <source>
        <dbReference type="EMBL" id="CAD6444141.1"/>
    </source>
</evidence>
<evidence type="ECO:0000313" key="2">
    <source>
        <dbReference type="Proteomes" id="UP000624404"/>
    </source>
</evidence>
<gene>
    <name evidence="1" type="ORF">SCLTRI_LOCUS3934</name>
</gene>
<protein>
    <submittedName>
        <fullName evidence="1">C074f7c8-58c8-46b1-b8fc-cb43509abaa2-CDS</fullName>
    </submittedName>
</protein>
<organism evidence="1 2">
    <name type="scientific">Sclerotinia trifoliorum</name>
    <dbReference type="NCBI Taxonomy" id="28548"/>
    <lineage>
        <taxon>Eukaryota</taxon>
        <taxon>Fungi</taxon>
        <taxon>Dikarya</taxon>
        <taxon>Ascomycota</taxon>
        <taxon>Pezizomycotina</taxon>
        <taxon>Leotiomycetes</taxon>
        <taxon>Helotiales</taxon>
        <taxon>Sclerotiniaceae</taxon>
        <taxon>Sclerotinia</taxon>
    </lineage>
</organism>
<keyword evidence="2" id="KW-1185">Reference proteome</keyword>
<dbReference type="EMBL" id="CAJHIA010000011">
    <property type="protein sequence ID" value="CAD6444141.1"/>
    <property type="molecule type" value="Genomic_DNA"/>
</dbReference>
<comment type="caution">
    <text evidence="1">The sequence shown here is derived from an EMBL/GenBank/DDBJ whole genome shotgun (WGS) entry which is preliminary data.</text>
</comment>
<sequence length="100" mass="11911">MVWHGMMTAEVSSRSLSKKKMELEWRVKSEWSNVFFREVKALAMRKLTLGNPVRRLKCRSKNRIHHHYLISHMRMKLVIHQGSGRRGSAYQLRNLNVCVY</sequence>